<dbReference type="RefSeq" id="WP_004458497.1">
    <property type="nucleotide sequence ID" value="NZ_CP006694.1"/>
</dbReference>
<evidence type="ECO:0000313" key="1">
    <source>
        <dbReference type="EMBL" id="EKT88072.1"/>
    </source>
</evidence>
<gene>
    <name evidence="1" type="ORF">LSS_03769</name>
</gene>
<dbReference type="KEGG" id="lst:LSS_03769"/>
<reference evidence="1 2" key="2">
    <citation type="journal article" date="2014" name="Emerg. Microbes Infect.">
        <title>Potential impact on kidney infection: a whole-genome analysis of Leptospira santarosai serovar Shermani.</title>
        <authorList>
            <person name="Chou L.F."/>
            <person name="Chen T.W."/>
            <person name="Ko Y.C."/>
            <person name="Pan M.J."/>
            <person name="Tian Y.C."/>
            <person name="Chiu C.H."/>
            <person name="Tang P."/>
            <person name="Hung C.C."/>
            <person name="Yang C.W."/>
        </authorList>
    </citation>
    <scope>NUCLEOTIDE SEQUENCE</scope>
    <source>
        <strain evidence="1 2">LT 821</strain>
    </source>
</reference>
<dbReference type="EMBL" id="CP006694">
    <property type="protein sequence ID" value="EKT88072.1"/>
    <property type="molecule type" value="Genomic_DNA"/>
</dbReference>
<organism evidence="1 2">
    <name type="scientific">Leptospira santarosai serovar Shermani str. LT 821</name>
    <dbReference type="NCBI Taxonomy" id="758847"/>
    <lineage>
        <taxon>Bacteria</taxon>
        <taxon>Pseudomonadati</taxon>
        <taxon>Spirochaetota</taxon>
        <taxon>Spirochaetia</taxon>
        <taxon>Leptospirales</taxon>
        <taxon>Leptospiraceae</taxon>
        <taxon>Leptospira</taxon>
    </lineage>
</organism>
<accession>K8YCG6</accession>
<protein>
    <submittedName>
        <fullName evidence="1">Uncharacterized protein</fullName>
    </submittedName>
</protein>
<dbReference type="AlphaFoldDB" id="K8YCG6"/>
<evidence type="ECO:0000313" key="2">
    <source>
        <dbReference type="Proteomes" id="UP000035800"/>
    </source>
</evidence>
<dbReference type="Proteomes" id="UP000035800">
    <property type="component" value="Chromosome I"/>
</dbReference>
<proteinExistence type="predicted"/>
<name>K8YCG6_9LEPT</name>
<dbReference type="GeneID" id="29740806"/>
<reference evidence="1 2" key="1">
    <citation type="journal article" date="2012" name="Gene">
        <title>Sequence of Leptospira santarosai serovar Shermani genome and prediction of virulence-associated genes.</title>
        <authorList>
            <person name="Chou L.F."/>
            <person name="Chen Y.T."/>
            <person name="Lu C.W."/>
            <person name="Ko Y.C."/>
            <person name="Tang C.Y."/>
            <person name="Pan M.J."/>
            <person name="Tian Y.C."/>
            <person name="Chiu C.H."/>
            <person name="Hung C.C."/>
            <person name="Yang C.W."/>
        </authorList>
    </citation>
    <scope>NUCLEOTIDE SEQUENCE [LARGE SCALE GENOMIC DNA]</scope>
    <source>
        <strain evidence="1">LT 821</strain>
    </source>
</reference>
<sequence>MKEEKQKKAHMKNIALIKFSHPGFVLSTDRAIFVAERDGIIPAGTYKRSTVDRLLIKYKMSARFKKVTTGK</sequence>
<dbReference type="STRING" id="758847.LSS_03769"/>